<feature type="transmembrane region" description="Helical" evidence="16">
    <location>
        <begin position="190"/>
        <end position="208"/>
    </location>
</feature>
<dbReference type="GO" id="GO:0009252">
    <property type="term" value="P:peptidoglycan biosynthetic process"/>
    <property type="evidence" value="ECO:0007669"/>
    <property type="project" value="UniProtKB-KW"/>
</dbReference>
<dbReference type="PANTHER" id="PTHR30474">
    <property type="entry name" value="CELL CYCLE PROTEIN"/>
    <property type="match status" value="1"/>
</dbReference>
<evidence type="ECO:0000256" key="15">
    <source>
        <dbReference type="ARBA" id="ARBA00049902"/>
    </source>
</evidence>
<comment type="subcellular location">
    <subcellularLocation>
        <location evidence="1">Membrane</location>
        <topology evidence="1">Multi-pass membrane protein</topology>
    </subcellularLocation>
</comment>
<dbReference type="InterPro" id="IPR001182">
    <property type="entry name" value="FtsW/RodA"/>
</dbReference>
<feature type="transmembrane region" description="Helical" evidence="16">
    <location>
        <begin position="146"/>
        <end position="162"/>
    </location>
</feature>
<evidence type="ECO:0000256" key="16">
    <source>
        <dbReference type="SAM" id="Phobius"/>
    </source>
</evidence>
<comment type="similarity">
    <text evidence="11">Belongs to the SEDS family. FtsW subfamily.</text>
</comment>
<keyword evidence="7 16" id="KW-1133">Transmembrane helix</keyword>
<dbReference type="GO" id="GO:0008360">
    <property type="term" value="P:regulation of cell shape"/>
    <property type="evidence" value="ECO:0007669"/>
    <property type="project" value="UniProtKB-KW"/>
</dbReference>
<name>A0A5C6RP16_9FLAO</name>
<feature type="transmembrane region" description="Helical" evidence="16">
    <location>
        <begin position="12"/>
        <end position="33"/>
    </location>
</feature>
<dbReference type="EC" id="2.4.99.28" evidence="14"/>
<accession>A0A5C6RP16</accession>
<evidence type="ECO:0000256" key="9">
    <source>
        <dbReference type="ARBA" id="ARBA00032370"/>
    </source>
</evidence>
<dbReference type="RefSeq" id="WP_147101934.1">
    <property type="nucleotide sequence ID" value="NZ_VOOS01000006.1"/>
</dbReference>
<dbReference type="AlphaFoldDB" id="A0A5C6RP16"/>
<evidence type="ECO:0000256" key="7">
    <source>
        <dbReference type="ARBA" id="ARBA00022989"/>
    </source>
</evidence>
<evidence type="ECO:0000256" key="12">
    <source>
        <dbReference type="ARBA" id="ARBA00041185"/>
    </source>
</evidence>
<dbReference type="GO" id="GO:0015648">
    <property type="term" value="F:lipid-linked peptidoglycan transporter activity"/>
    <property type="evidence" value="ECO:0007669"/>
    <property type="project" value="TreeGrafter"/>
</dbReference>
<evidence type="ECO:0000256" key="11">
    <source>
        <dbReference type="ARBA" id="ARBA00038053"/>
    </source>
</evidence>
<keyword evidence="8 16" id="KW-0472">Membrane</keyword>
<evidence type="ECO:0000256" key="6">
    <source>
        <dbReference type="ARBA" id="ARBA00022984"/>
    </source>
</evidence>
<keyword evidence="2" id="KW-0328">Glycosyltransferase</keyword>
<evidence type="ECO:0000256" key="10">
    <source>
        <dbReference type="ARBA" id="ARBA00033270"/>
    </source>
</evidence>
<feature type="transmembrane region" description="Helical" evidence="16">
    <location>
        <begin position="311"/>
        <end position="336"/>
    </location>
</feature>
<reference evidence="17 18" key="1">
    <citation type="submission" date="2019-08" db="EMBL/GenBank/DDBJ databases">
        <title>Genome of Vicingus serpentipes NCIMB 15042.</title>
        <authorList>
            <person name="Bowman J.P."/>
        </authorList>
    </citation>
    <scope>NUCLEOTIDE SEQUENCE [LARGE SCALE GENOMIC DNA]</scope>
    <source>
        <strain evidence="17 18">NCIMB 15042</strain>
    </source>
</reference>
<keyword evidence="5" id="KW-0133">Cell shape</keyword>
<keyword evidence="3" id="KW-0808">Transferase</keyword>
<sequence length="388" mass="42708">MNFVDKYIKGDKVIWSVVLLLAILSVLAVYSSIVTLAYKYKGGDTMYYLFKHVVILVVGFGLMILAHKVNYKYYSRISQVALYLSIPLLLLTLVTGANINDASRWLVIPVINQTFQTSDLAKLALIMYLARLLSKRQDQIKDFKEAFIPIMIPVMLVCGLILPANFSTAAMLFTTSLIIMFIGRINLKYILSLIGIGVGTLMILLLIGKSNPDLLPRMGTWAKRIETFTGEGSKDANYQAEQAKIAIATGYPFGKGPGGSTQRNFLPHPYSDFIYAIILEEYGLLGGVFVIMLYLILFFRGIKIASKSEQTFGSLLAIGLSFSLVFQAMINMAVAVNLFPVTGQPLPLVSMGGTSIWFTCLAIGIILSVSKTSDSSDLKIKNTANVEI</sequence>
<dbReference type="OrthoDB" id="9812661at2"/>
<evidence type="ECO:0000256" key="1">
    <source>
        <dbReference type="ARBA" id="ARBA00004141"/>
    </source>
</evidence>
<dbReference type="Proteomes" id="UP000321721">
    <property type="component" value="Unassembled WGS sequence"/>
</dbReference>
<feature type="transmembrane region" description="Helical" evidence="16">
    <location>
        <begin position="273"/>
        <end position="299"/>
    </location>
</feature>
<dbReference type="GO" id="GO:0008955">
    <property type="term" value="F:peptidoglycan glycosyltransferase activity"/>
    <property type="evidence" value="ECO:0007669"/>
    <property type="project" value="UniProtKB-EC"/>
</dbReference>
<dbReference type="EMBL" id="VOOS01000006">
    <property type="protein sequence ID" value="TXB63973.1"/>
    <property type="molecule type" value="Genomic_DNA"/>
</dbReference>
<evidence type="ECO:0000256" key="3">
    <source>
        <dbReference type="ARBA" id="ARBA00022679"/>
    </source>
</evidence>
<dbReference type="GO" id="GO:0032153">
    <property type="term" value="C:cell division site"/>
    <property type="evidence" value="ECO:0007669"/>
    <property type="project" value="TreeGrafter"/>
</dbReference>
<feature type="transmembrane region" description="Helical" evidence="16">
    <location>
        <begin position="45"/>
        <end position="65"/>
    </location>
</feature>
<dbReference type="GO" id="GO:0051301">
    <property type="term" value="P:cell division"/>
    <property type="evidence" value="ECO:0007669"/>
    <property type="project" value="UniProtKB-KW"/>
</dbReference>
<evidence type="ECO:0000256" key="8">
    <source>
        <dbReference type="ARBA" id="ARBA00023136"/>
    </source>
</evidence>
<dbReference type="Pfam" id="PF01098">
    <property type="entry name" value="FTSW_RODA_SPOVE"/>
    <property type="match status" value="1"/>
</dbReference>
<proteinExistence type="inferred from homology"/>
<evidence type="ECO:0000313" key="18">
    <source>
        <dbReference type="Proteomes" id="UP000321721"/>
    </source>
</evidence>
<keyword evidence="6" id="KW-0573">Peptidoglycan synthesis</keyword>
<comment type="catalytic activity">
    <reaction evidence="15">
        <text>[GlcNAc-(1-&gt;4)-Mur2Ac(oyl-L-Ala-gamma-D-Glu-L-Lys-D-Ala-D-Ala)](n)-di-trans,octa-cis-undecaprenyl diphosphate + beta-D-GlcNAc-(1-&gt;4)-Mur2Ac(oyl-L-Ala-gamma-D-Glu-L-Lys-D-Ala-D-Ala)-di-trans,octa-cis-undecaprenyl diphosphate = [GlcNAc-(1-&gt;4)-Mur2Ac(oyl-L-Ala-gamma-D-Glu-L-Lys-D-Ala-D-Ala)](n+1)-di-trans,octa-cis-undecaprenyl diphosphate + di-trans,octa-cis-undecaprenyl diphosphate + H(+)</text>
        <dbReference type="Rhea" id="RHEA:23708"/>
        <dbReference type="Rhea" id="RHEA-COMP:9602"/>
        <dbReference type="Rhea" id="RHEA-COMP:9603"/>
        <dbReference type="ChEBI" id="CHEBI:15378"/>
        <dbReference type="ChEBI" id="CHEBI:58405"/>
        <dbReference type="ChEBI" id="CHEBI:60033"/>
        <dbReference type="ChEBI" id="CHEBI:78435"/>
        <dbReference type="EC" id="2.4.99.28"/>
    </reaction>
</comment>
<dbReference type="GO" id="GO:0005886">
    <property type="term" value="C:plasma membrane"/>
    <property type="evidence" value="ECO:0007669"/>
    <property type="project" value="TreeGrafter"/>
</dbReference>
<keyword evidence="17" id="KW-0131">Cell cycle</keyword>
<evidence type="ECO:0000256" key="14">
    <source>
        <dbReference type="ARBA" id="ARBA00044770"/>
    </source>
</evidence>
<feature type="transmembrane region" description="Helical" evidence="16">
    <location>
        <begin position="348"/>
        <end position="369"/>
    </location>
</feature>
<comment type="caution">
    <text evidence="17">The sequence shown here is derived from an EMBL/GenBank/DDBJ whole genome shotgun (WGS) entry which is preliminary data.</text>
</comment>
<organism evidence="17 18">
    <name type="scientific">Vicingus serpentipes</name>
    <dbReference type="NCBI Taxonomy" id="1926625"/>
    <lineage>
        <taxon>Bacteria</taxon>
        <taxon>Pseudomonadati</taxon>
        <taxon>Bacteroidota</taxon>
        <taxon>Flavobacteriia</taxon>
        <taxon>Flavobacteriales</taxon>
        <taxon>Vicingaceae</taxon>
        <taxon>Vicingus</taxon>
    </lineage>
</organism>
<gene>
    <name evidence="17" type="ORF">FRY74_12025</name>
</gene>
<evidence type="ECO:0000256" key="5">
    <source>
        <dbReference type="ARBA" id="ARBA00022960"/>
    </source>
</evidence>
<keyword evidence="17" id="KW-0132">Cell division</keyword>
<keyword evidence="4 16" id="KW-0812">Transmembrane</keyword>
<evidence type="ECO:0000256" key="4">
    <source>
        <dbReference type="ARBA" id="ARBA00022692"/>
    </source>
</evidence>
<keyword evidence="18" id="KW-1185">Reference proteome</keyword>
<dbReference type="PANTHER" id="PTHR30474:SF2">
    <property type="entry name" value="PEPTIDOGLYCAN GLYCOSYLTRANSFERASE FTSW-RELATED"/>
    <property type="match status" value="1"/>
</dbReference>
<protein>
    <recommendedName>
        <fullName evidence="12">Probable peptidoglycan glycosyltransferase FtsW</fullName>
        <ecNumber evidence="14">2.4.99.28</ecNumber>
    </recommendedName>
    <alternativeName>
        <fullName evidence="13">Cell division protein FtsW</fullName>
    </alternativeName>
    <alternativeName>
        <fullName evidence="10">Cell wall polymerase</fullName>
    </alternativeName>
    <alternativeName>
        <fullName evidence="9">Peptidoglycan polymerase</fullName>
    </alternativeName>
</protein>
<evidence type="ECO:0000256" key="2">
    <source>
        <dbReference type="ARBA" id="ARBA00022676"/>
    </source>
</evidence>
<evidence type="ECO:0000256" key="13">
    <source>
        <dbReference type="ARBA" id="ARBA00041418"/>
    </source>
</evidence>
<feature type="transmembrane region" description="Helical" evidence="16">
    <location>
        <begin position="77"/>
        <end position="95"/>
    </location>
</feature>
<evidence type="ECO:0000313" key="17">
    <source>
        <dbReference type="EMBL" id="TXB63973.1"/>
    </source>
</evidence>